<accession>A0ABU1DBR3</accession>
<dbReference type="Proteomes" id="UP001181622">
    <property type="component" value="Unassembled WGS sequence"/>
</dbReference>
<dbReference type="RefSeq" id="WP_309388524.1">
    <property type="nucleotide sequence ID" value="NZ_JADBEO010000003.1"/>
</dbReference>
<dbReference type="EMBL" id="JADBEO010000003">
    <property type="protein sequence ID" value="MDR4305473.1"/>
    <property type="molecule type" value="Genomic_DNA"/>
</dbReference>
<gene>
    <name evidence="2" type="ORF">IHQ68_02400</name>
</gene>
<organism evidence="2 3">
    <name type="scientific">Chelatococcus sambhunathii</name>
    <dbReference type="NCBI Taxonomy" id="363953"/>
    <lineage>
        <taxon>Bacteria</taxon>
        <taxon>Pseudomonadati</taxon>
        <taxon>Pseudomonadota</taxon>
        <taxon>Alphaproteobacteria</taxon>
        <taxon>Hyphomicrobiales</taxon>
        <taxon>Chelatococcaceae</taxon>
        <taxon>Chelatococcus</taxon>
    </lineage>
</organism>
<comment type="caution">
    <text evidence="2">The sequence shown here is derived from an EMBL/GenBank/DDBJ whole genome shotgun (WGS) entry which is preliminary data.</text>
</comment>
<evidence type="ECO:0000313" key="2">
    <source>
        <dbReference type="EMBL" id="MDR4305473.1"/>
    </source>
</evidence>
<evidence type="ECO:0000313" key="3">
    <source>
        <dbReference type="Proteomes" id="UP001181622"/>
    </source>
</evidence>
<sequence>MADDVDPGAEQRSQQRQLGGVLARRELDAVAIEQIGRVVGQILGEQLPVDASMQQFDQNPGFDMRGRALVDVNLMVGRLTALGELHDEAVDLQLEHDLVREIMGRQRLAILAPAKAERLAGGSLDVAALDARQPLSRADELRPGLSQAGWIAVDQSSPVQCRHVVLLLVLPGDPEVFKGGLEALGCKLVCAYRQIAQALPGGDIDRDVVKDNPGLSNDADNSMAPRLPARG</sequence>
<keyword evidence="3" id="KW-1185">Reference proteome</keyword>
<protein>
    <submittedName>
        <fullName evidence="2">Uncharacterized protein</fullName>
    </submittedName>
</protein>
<evidence type="ECO:0000256" key="1">
    <source>
        <dbReference type="SAM" id="MobiDB-lite"/>
    </source>
</evidence>
<name>A0ABU1DBR3_9HYPH</name>
<feature type="region of interest" description="Disordered" evidence="1">
    <location>
        <begin position="208"/>
        <end position="231"/>
    </location>
</feature>
<proteinExistence type="predicted"/>
<reference evidence="2" key="1">
    <citation type="submission" date="2020-10" db="EMBL/GenBank/DDBJ databases">
        <authorList>
            <person name="Abbas A."/>
            <person name="Razzaq R."/>
            <person name="Waqas M."/>
            <person name="Abbas N."/>
            <person name="Nielsen T.K."/>
            <person name="Hansen L.H."/>
            <person name="Hussain S."/>
            <person name="Shahid M."/>
        </authorList>
    </citation>
    <scope>NUCLEOTIDE SEQUENCE</scope>
    <source>
        <strain evidence="2">S14</strain>
    </source>
</reference>